<comment type="caution">
    <text evidence="1">The sequence shown here is derived from an EMBL/GenBank/DDBJ whole genome shotgun (WGS) entry which is preliminary data.</text>
</comment>
<evidence type="ECO:0000313" key="1">
    <source>
        <dbReference type="EMBL" id="SEQ24184.1"/>
    </source>
</evidence>
<dbReference type="EMBL" id="FOEH01000002">
    <property type="protein sequence ID" value="SEQ24184.1"/>
    <property type="molecule type" value="Genomic_DNA"/>
</dbReference>
<sequence length="67" mass="7931">MKNILEVAQENNLNLIEVSILVELNKNYPQTIEIEEVTNDGQVRENINNLIQIGFVEERFQKYRIKK</sequence>
<dbReference type="RefSeq" id="WP_092504014.1">
    <property type="nucleotide sequence ID" value="NZ_FOEH01000002.1"/>
</dbReference>
<reference evidence="1 2" key="1">
    <citation type="submission" date="2016-10" db="EMBL/GenBank/DDBJ databases">
        <authorList>
            <person name="Varghese N."/>
            <person name="Submissions S."/>
        </authorList>
    </citation>
    <scope>NUCLEOTIDE SEQUENCE [LARGE SCALE GENOMIC DNA]</scope>
    <source>
        <strain evidence="1 2">CGMCC 1.7734</strain>
    </source>
</reference>
<proteinExistence type="predicted"/>
<gene>
    <name evidence="1" type="ORF">SAMN05216232_2005</name>
</gene>
<dbReference type="Proteomes" id="UP000198733">
    <property type="component" value="Unassembled WGS sequence"/>
</dbReference>
<organism evidence="1 2">
    <name type="scientific">Virgibacillus subterraneus</name>
    <dbReference type="NCBI Taxonomy" id="621109"/>
    <lineage>
        <taxon>Bacteria</taxon>
        <taxon>Bacillati</taxon>
        <taxon>Bacillota</taxon>
        <taxon>Bacilli</taxon>
        <taxon>Bacillales</taxon>
        <taxon>Bacillaceae</taxon>
        <taxon>Virgibacillus</taxon>
    </lineage>
</organism>
<evidence type="ECO:0000313" key="2">
    <source>
        <dbReference type="Proteomes" id="UP000198733"/>
    </source>
</evidence>
<accession>A0A1H9EEN1</accession>
<name>A0A1H9EEN1_9BACI</name>
<keyword evidence="2" id="KW-1185">Reference proteome</keyword>
<evidence type="ECO:0008006" key="3">
    <source>
        <dbReference type="Google" id="ProtNLM"/>
    </source>
</evidence>
<protein>
    <recommendedName>
        <fullName evidence="3">MarR family transcriptional regulator</fullName>
    </recommendedName>
</protein>